<evidence type="ECO:0000313" key="3">
    <source>
        <dbReference type="Proteomes" id="UP000321570"/>
    </source>
</evidence>
<organism evidence="2 3">
    <name type="scientific">Hymenolepis diminuta</name>
    <name type="common">Rat tapeworm</name>
    <dbReference type="NCBI Taxonomy" id="6216"/>
    <lineage>
        <taxon>Eukaryota</taxon>
        <taxon>Metazoa</taxon>
        <taxon>Spiralia</taxon>
        <taxon>Lophotrochozoa</taxon>
        <taxon>Platyhelminthes</taxon>
        <taxon>Cestoda</taxon>
        <taxon>Eucestoda</taxon>
        <taxon>Cyclophyllidea</taxon>
        <taxon>Hymenolepididae</taxon>
        <taxon>Hymenolepis</taxon>
    </lineage>
</organism>
<evidence type="ECO:0000313" key="2">
    <source>
        <dbReference type="EMBL" id="VUZ39121.1"/>
    </source>
</evidence>
<accession>A0A564XVQ2</accession>
<keyword evidence="3" id="KW-1185">Reference proteome</keyword>
<proteinExistence type="predicted"/>
<dbReference type="Proteomes" id="UP000321570">
    <property type="component" value="Unassembled WGS sequence"/>
</dbReference>
<gene>
    <name evidence="2" type="ORF">WMSIL1_LOCUS531</name>
</gene>
<feature type="compositionally biased region" description="Low complexity" evidence="1">
    <location>
        <begin position="21"/>
        <end position="40"/>
    </location>
</feature>
<sequence>MLQSFTHIPFAKCYSSVLSSPVQSSTVQSSPDKINNSSNSPGSYYSTPLRTYASQSTQKCYNPLLTTHLPSDPTPFYTV</sequence>
<protein>
    <submittedName>
        <fullName evidence="2">Uncharacterized protein</fullName>
    </submittedName>
</protein>
<name>A0A564XVQ2_HYMDI</name>
<dbReference type="EMBL" id="CABIJS010000011">
    <property type="protein sequence ID" value="VUZ39121.1"/>
    <property type="molecule type" value="Genomic_DNA"/>
</dbReference>
<dbReference type="AlphaFoldDB" id="A0A564XVQ2"/>
<feature type="region of interest" description="Disordered" evidence="1">
    <location>
        <begin position="21"/>
        <end position="48"/>
    </location>
</feature>
<reference evidence="2 3" key="1">
    <citation type="submission" date="2019-07" db="EMBL/GenBank/DDBJ databases">
        <authorList>
            <person name="Jastrzebski P J."/>
            <person name="Paukszto L."/>
            <person name="Jastrzebski P J."/>
        </authorList>
    </citation>
    <scope>NUCLEOTIDE SEQUENCE [LARGE SCALE GENOMIC DNA]</scope>
    <source>
        <strain evidence="2 3">WMS-il1</strain>
    </source>
</reference>
<evidence type="ECO:0000256" key="1">
    <source>
        <dbReference type="SAM" id="MobiDB-lite"/>
    </source>
</evidence>